<reference evidence="2 4" key="1">
    <citation type="journal article" date="2019" name="Nat. Med.">
        <title>A library of human gut bacterial isolates paired with longitudinal multiomics data enables mechanistic microbiome research.</title>
        <authorList>
            <person name="Poyet M."/>
            <person name="Groussin M."/>
            <person name="Gibbons S.M."/>
            <person name="Avila-Pacheco J."/>
            <person name="Jiang X."/>
            <person name="Kearney S.M."/>
            <person name="Perrotta A.R."/>
            <person name="Berdy B."/>
            <person name="Zhao S."/>
            <person name="Lieberman T.D."/>
            <person name="Swanson P.K."/>
            <person name="Smith M."/>
            <person name="Roesemann S."/>
            <person name="Alexander J.E."/>
            <person name="Rich S.A."/>
            <person name="Livny J."/>
            <person name="Vlamakis H."/>
            <person name="Clish C."/>
            <person name="Bullock K."/>
            <person name="Deik A."/>
            <person name="Scott J."/>
            <person name="Pierce K.A."/>
            <person name="Xavier R.J."/>
            <person name="Alm E.J."/>
        </authorList>
    </citation>
    <scope>NUCLEOTIDE SEQUENCE [LARGE SCALE GENOMIC DNA]</scope>
    <source>
        <strain evidence="2 4">BIOML-A2</strain>
    </source>
</reference>
<accession>A0A6L9SP22</accession>
<name>A0A6L9SP22_9BIFI</name>
<dbReference type="RefSeq" id="WP_034520963.1">
    <property type="nucleotide sequence ID" value="NZ_CACRSP010000003.1"/>
</dbReference>
<keyword evidence="1" id="KW-1133">Transmembrane helix</keyword>
<sequence length="81" mass="8860">MPAIIMVVLMAGAATFLYRAFVLLTVKENSTTVGRRAKDRVLAMGMRKRRSRAIVMLVCAVVCFLLMITVGIVLAHSGYSV</sequence>
<evidence type="ECO:0000313" key="3">
    <source>
        <dbReference type="EMBL" id="VYS87459.1"/>
    </source>
</evidence>
<evidence type="ECO:0000313" key="2">
    <source>
        <dbReference type="EMBL" id="KAB7462025.1"/>
    </source>
</evidence>
<evidence type="ECO:0000313" key="4">
    <source>
        <dbReference type="Proteomes" id="UP000429211"/>
    </source>
</evidence>
<feature type="transmembrane region" description="Helical" evidence="1">
    <location>
        <begin position="6"/>
        <end position="26"/>
    </location>
</feature>
<organism evidence="2 4">
    <name type="scientific">Bifidobacterium dentium</name>
    <dbReference type="NCBI Taxonomy" id="1689"/>
    <lineage>
        <taxon>Bacteria</taxon>
        <taxon>Bacillati</taxon>
        <taxon>Actinomycetota</taxon>
        <taxon>Actinomycetes</taxon>
        <taxon>Bifidobacteriales</taxon>
        <taxon>Bifidobacteriaceae</taxon>
        <taxon>Bifidobacterium</taxon>
    </lineage>
</organism>
<dbReference type="AlphaFoldDB" id="A0A6L9SP22"/>
<proteinExistence type="predicted"/>
<reference evidence="3" key="2">
    <citation type="submission" date="2019-11" db="EMBL/GenBank/DDBJ databases">
        <authorList>
            <person name="Feng L."/>
        </authorList>
    </citation>
    <scope>NUCLEOTIDE SEQUENCE</scope>
    <source>
        <strain evidence="3">BdentiumLFYP24</strain>
    </source>
</reference>
<keyword evidence="1" id="KW-0812">Transmembrane</keyword>
<feature type="transmembrane region" description="Helical" evidence="1">
    <location>
        <begin position="54"/>
        <end position="75"/>
    </location>
</feature>
<keyword evidence="1" id="KW-0472">Membrane</keyword>
<evidence type="ECO:0000256" key="1">
    <source>
        <dbReference type="SAM" id="Phobius"/>
    </source>
</evidence>
<protein>
    <submittedName>
        <fullName evidence="2">Uncharacterized protein</fullName>
    </submittedName>
</protein>
<dbReference type="EMBL" id="WDPD01000002">
    <property type="protein sequence ID" value="KAB7462025.1"/>
    <property type="molecule type" value="Genomic_DNA"/>
</dbReference>
<dbReference type="EMBL" id="CACRSP010000003">
    <property type="protein sequence ID" value="VYS87459.1"/>
    <property type="molecule type" value="Genomic_DNA"/>
</dbReference>
<gene>
    <name evidence="3" type="ORF">BDLFYP24_01294</name>
    <name evidence="2" type="ORF">GBB04_03345</name>
</gene>
<dbReference type="Proteomes" id="UP000429211">
    <property type="component" value="Unassembled WGS sequence"/>
</dbReference>